<protein>
    <submittedName>
        <fullName evidence="1">Uncharacterized protein</fullName>
    </submittedName>
</protein>
<reference evidence="2" key="1">
    <citation type="journal article" date="2023" name="G3 (Bethesda)">
        <title>Genome assembly and association tests identify interacting loci associated with vigor, precocity, and sex in interspecific pistachio rootstocks.</title>
        <authorList>
            <person name="Palmer W."/>
            <person name="Jacygrad E."/>
            <person name="Sagayaradj S."/>
            <person name="Cavanaugh K."/>
            <person name="Han R."/>
            <person name="Bertier L."/>
            <person name="Beede B."/>
            <person name="Kafkas S."/>
            <person name="Golino D."/>
            <person name="Preece J."/>
            <person name="Michelmore R."/>
        </authorList>
    </citation>
    <scope>NUCLEOTIDE SEQUENCE [LARGE SCALE GENOMIC DNA]</scope>
</reference>
<name>A0ACC0ZFG1_9ROSI</name>
<comment type="caution">
    <text evidence="1">The sequence shown here is derived from an EMBL/GenBank/DDBJ whole genome shotgun (WGS) entry which is preliminary data.</text>
</comment>
<dbReference type="EMBL" id="CM047737">
    <property type="protein sequence ID" value="KAJ0049309.1"/>
    <property type="molecule type" value="Genomic_DNA"/>
</dbReference>
<proteinExistence type="predicted"/>
<evidence type="ECO:0000313" key="2">
    <source>
        <dbReference type="Proteomes" id="UP001163603"/>
    </source>
</evidence>
<sequence>MARTIEADEHKELQSSDCFVWDETSQLFFHASTGFYHDPNADWYYSSRDGLYYKFENGNYVLLESQKVNECEISRCQGTAKDNPVHDEQCKQEYCDNNDYLSIQLDESKAHHCVRSGLDESTSGHTEGTSNQTPENPPPPSAWLEETLIDLYLSGYNGPVDADNGAVMPLETDEGDNFKFSADESSDTHKLEELNAESSNTLELEDGELIMEDLGEGLSCMTIINQLLDVLFIQDSFLHTGVSWEEENWRSQYGQVIQPEQEPVLTIPVVELWDWSMVRECRKDGKNQVAKLVGHLVRRSAKLHPSMPSGGGLLKTAPICEVYLDLVRVTTGQVYKLRSPSAKYLAFLSSYDSSNPTKDWGFPEFFPQSKTIQRTKPESSDGITNCMDRSTFADQLSAYEKHKSHAYRDRAAERRISHGGIGVGPGQKSVLVGDNGGELYPDSASTEDAAAEALEMSFGTGSYARRILEGMGWKEGEALGKTTKGLVKPLEAIGNVGSAGLGWPQGRTKHR</sequence>
<evidence type="ECO:0000313" key="1">
    <source>
        <dbReference type="EMBL" id="KAJ0049309.1"/>
    </source>
</evidence>
<accession>A0ACC0ZFG1</accession>
<keyword evidence="2" id="KW-1185">Reference proteome</keyword>
<dbReference type="Proteomes" id="UP001163603">
    <property type="component" value="Chromosome 2"/>
</dbReference>
<gene>
    <name evidence="1" type="ORF">Pint_15507</name>
</gene>
<organism evidence="1 2">
    <name type="scientific">Pistacia integerrima</name>
    <dbReference type="NCBI Taxonomy" id="434235"/>
    <lineage>
        <taxon>Eukaryota</taxon>
        <taxon>Viridiplantae</taxon>
        <taxon>Streptophyta</taxon>
        <taxon>Embryophyta</taxon>
        <taxon>Tracheophyta</taxon>
        <taxon>Spermatophyta</taxon>
        <taxon>Magnoliopsida</taxon>
        <taxon>eudicotyledons</taxon>
        <taxon>Gunneridae</taxon>
        <taxon>Pentapetalae</taxon>
        <taxon>rosids</taxon>
        <taxon>malvids</taxon>
        <taxon>Sapindales</taxon>
        <taxon>Anacardiaceae</taxon>
        <taxon>Pistacia</taxon>
    </lineage>
</organism>